<proteinExistence type="predicted"/>
<comment type="caution">
    <text evidence="1">The sequence shown here is derived from an EMBL/GenBank/DDBJ whole genome shotgun (WGS) entry which is preliminary data.</text>
</comment>
<evidence type="ECO:0000313" key="2">
    <source>
        <dbReference type="Proteomes" id="UP000481852"/>
    </source>
</evidence>
<dbReference type="InterPro" id="IPR024541">
    <property type="entry name" value="DUF3881"/>
</dbReference>
<dbReference type="Pfam" id="PF12997">
    <property type="entry name" value="DUF3881"/>
    <property type="match status" value="1"/>
</dbReference>
<reference evidence="1 2" key="1">
    <citation type="submission" date="2019-08" db="EMBL/GenBank/DDBJ databases">
        <title>In-depth cultivation of the pig gut microbiome towards novel bacterial diversity and tailored functional studies.</title>
        <authorList>
            <person name="Wylensek D."/>
            <person name="Hitch T.C.A."/>
            <person name="Clavel T."/>
        </authorList>
    </citation>
    <scope>NUCLEOTIDE SEQUENCE [LARGE SCALE GENOMIC DNA]</scope>
    <source>
        <strain evidence="1 2">Oil+RF-744-WCA-WT-11</strain>
    </source>
</reference>
<protein>
    <submittedName>
        <fullName evidence="1">DUF3881 family protein</fullName>
    </submittedName>
</protein>
<accession>A0A6L5XAR2</accession>
<organism evidence="1 2">
    <name type="scientific">Porcincola intestinalis</name>
    <dbReference type="NCBI Taxonomy" id="2606632"/>
    <lineage>
        <taxon>Bacteria</taxon>
        <taxon>Bacillati</taxon>
        <taxon>Bacillota</taxon>
        <taxon>Clostridia</taxon>
        <taxon>Lachnospirales</taxon>
        <taxon>Lachnospiraceae</taxon>
        <taxon>Porcincola</taxon>
    </lineage>
</organism>
<sequence length="301" mass="34067">MHAYLRSIGLTDDRITEKDIEKICDRVYEKYDHMESVRDEDTKATFLEFSKELGKGFGLKVLGMQDSFGFHRTSYYPYVVGSDEGSDGSVGIQKKLMGDAFIGVCNDGHVGAPLIFTLQNPGCYLRGLKEDPQHESRVTTTFSALAKWGRILLPTRNLEHRLMETSSDWAEERVETIQRAKMGDDEAMKELTVQNLELYGKAQDRIKDGEDILSVVDTYFIPYGMESDQYHILANIDRVREEHSSVTGEVVWKMLLNCGGLLFDACMTDQDLEGLPLPGMRLKADIWMQGRINFLLPSAVS</sequence>
<dbReference type="EMBL" id="VULZ01000016">
    <property type="protein sequence ID" value="MSS15854.1"/>
    <property type="molecule type" value="Genomic_DNA"/>
</dbReference>
<evidence type="ECO:0000313" key="1">
    <source>
        <dbReference type="EMBL" id="MSS15854.1"/>
    </source>
</evidence>
<name>A0A6L5XAR2_9FIRM</name>
<dbReference type="Proteomes" id="UP000481852">
    <property type="component" value="Unassembled WGS sequence"/>
</dbReference>
<keyword evidence="2" id="KW-1185">Reference proteome</keyword>
<dbReference type="AlphaFoldDB" id="A0A6L5XAR2"/>
<dbReference type="RefSeq" id="WP_154527122.1">
    <property type="nucleotide sequence ID" value="NZ_JAQYJL010000030.1"/>
</dbReference>
<gene>
    <name evidence="1" type="ORF">FYJ35_12575</name>
</gene>